<sequence length="104" mass="12130">MSTVRNRPVDSRHSITMGQTLCNPEQVINRLHCIDSKYAIGAQQDPEECYDQYKEILQVMEDWFNWPSLMDSALDLNSLSKDNVEKQLYYRNFGRTISFTCSLS</sequence>
<dbReference type="Proteomes" id="UP000681722">
    <property type="component" value="Unassembled WGS sequence"/>
</dbReference>
<evidence type="ECO:0000313" key="2">
    <source>
        <dbReference type="EMBL" id="CAF1415386.1"/>
    </source>
</evidence>
<keyword evidence="5" id="KW-1185">Reference proteome</keyword>
<evidence type="ECO:0000313" key="4">
    <source>
        <dbReference type="EMBL" id="CAF4301616.1"/>
    </source>
</evidence>
<dbReference type="Proteomes" id="UP000663829">
    <property type="component" value="Unassembled WGS sequence"/>
</dbReference>
<dbReference type="EMBL" id="CAJOBA010004404">
    <property type="protein sequence ID" value="CAF3712058.1"/>
    <property type="molecule type" value="Genomic_DNA"/>
</dbReference>
<dbReference type="AlphaFoldDB" id="A0A815M743"/>
<gene>
    <name evidence="2" type="ORF">GPM918_LOCUS33592</name>
    <name evidence="1" type="ORF">OVA965_LOCUS11405</name>
    <name evidence="4" type="ORF">SRO942_LOCUS34279</name>
    <name evidence="3" type="ORF">TMI583_LOCUS11407</name>
</gene>
<organism evidence="2 5">
    <name type="scientific">Didymodactylos carnosus</name>
    <dbReference type="NCBI Taxonomy" id="1234261"/>
    <lineage>
        <taxon>Eukaryota</taxon>
        <taxon>Metazoa</taxon>
        <taxon>Spiralia</taxon>
        <taxon>Gnathifera</taxon>
        <taxon>Rotifera</taxon>
        <taxon>Eurotatoria</taxon>
        <taxon>Bdelloidea</taxon>
        <taxon>Philodinida</taxon>
        <taxon>Philodinidae</taxon>
        <taxon>Didymodactylos</taxon>
    </lineage>
</organism>
<protein>
    <submittedName>
        <fullName evidence="2">Uncharacterized protein</fullName>
    </submittedName>
</protein>
<comment type="caution">
    <text evidence="2">The sequence shown here is derived from an EMBL/GenBank/DDBJ whole genome shotgun (WGS) entry which is preliminary data.</text>
</comment>
<evidence type="ECO:0000313" key="3">
    <source>
        <dbReference type="EMBL" id="CAF3712058.1"/>
    </source>
</evidence>
<evidence type="ECO:0000313" key="1">
    <source>
        <dbReference type="EMBL" id="CAF0936403.1"/>
    </source>
</evidence>
<dbReference type="EMBL" id="CAJNOQ010018017">
    <property type="protein sequence ID" value="CAF1415386.1"/>
    <property type="molecule type" value="Genomic_DNA"/>
</dbReference>
<dbReference type="Proteomes" id="UP000682733">
    <property type="component" value="Unassembled WGS sequence"/>
</dbReference>
<dbReference type="EMBL" id="CAJOBC010083444">
    <property type="protein sequence ID" value="CAF4301616.1"/>
    <property type="molecule type" value="Genomic_DNA"/>
</dbReference>
<dbReference type="EMBL" id="CAJNOK010004399">
    <property type="protein sequence ID" value="CAF0936403.1"/>
    <property type="molecule type" value="Genomic_DNA"/>
</dbReference>
<proteinExistence type="predicted"/>
<name>A0A815M743_9BILA</name>
<dbReference type="Proteomes" id="UP000677228">
    <property type="component" value="Unassembled WGS sequence"/>
</dbReference>
<accession>A0A815M743</accession>
<reference evidence="2" key="1">
    <citation type="submission" date="2021-02" db="EMBL/GenBank/DDBJ databases">
        <authorList>
            <person name="Nowell W R."/>
        </authorList>
    </citation>
    <scope>NUCLEOTIDE SEQUENCE</scope>
</reference>
<evidence type="ECO:0000313" key="5">
    <source>
        <dbReference type="Proteomes" id="UP000663829"/>
    </source>
</evidence>